<evidence type="ECO:0000256" key="2">
    <source>
        <dbReference type="ARBA" id="ARBA00022801"/>
    </source>
</evidence>
<dbReference type="InterPro" id="IPR023214">
    <property type="entry name" value="HAD_sf"/>
</dbReference>
<dbReference type="AlphaFoldDB" id="Q5M2I3"/>
<dbReference type="InterPro" id="IPR036412">
    <property type="entry name" value="HAD-like_sf"/>
</dbReference>
<dbReference type="NCBIfam" id="TIGR01549">
    <property type="entry name" value="HAD-SF-IA-v1"/>
    <property type="match status" value="1"/>
</dbReference>
<keyword evidence="2" id="KW-0378">Hydrolase</keyword>
<evidence type="ECO:0000313" key="4">
    <source>
        <dbReference type="EMBL" id="AAV61439.1"/>
    </source>
</evidence>
<dbReference type="NCBIfam" id="TIGR01509">
    <property type="entry name" value="HAD-SF-IA-v3"/>
    <property type="match status" value="1"/>
</dbReference>
<sequence>MLVYPHIKEVLTFLKDQGCHLYLLSNAQAAFTNAEIDLMELRSCFDTIYLSSDAGICKPQPEFLKQVLDDYGLNPSETVMVGNDLTTDIAVAKAVGIDGILLNTFPYSRQELETSPIKPDRVITDIEDLKTVFT</sequence>
<dbReference type="PANTHER" id="PTHR46470">
    <property type="entry name" value="N-ACYLNEURAMINATE-9-PHOSPHATASE"/>
    <property type="match status" value="1"/>
</dbReference>
<dbReference type="InterPro" id="IPR051400">
    <property type="entry name" value="HAD-like_hydrolase"/>
</dbReference>
<gene>
    <name evidence="4" type="ordered locus">stu1840</name>
</gene>
<dbReference type="eggNOG" id="COG0546">
    <property type="taxonomic scope" value="Bacteria"/>
</dbReference>
<dbReference type="EMBL" id="CP000023">
    <property type="protein sequence ID" value="AAV61439.1"/>
    <property type="molecule type" value="Genomic_DNA"/>
</dbReference>
<dbReference type="InterPro" id="IPR006439">
    <property type="entry name" value="HAD-SF_hydro_IA"/>
</dbReference>
<dbReference type="GO" id="GO:0016787">
    <property type="term" value="F:hydrolase activity"/>
    <property type="evidence" value="ECO:0007669"/>
    <property type="project" value="UniProtKB-KW"/>
</dbReference>
<reference evidence="4 5" key="1">
    <citation type="journal article" date="2004" name="Nat. Biotechnol.">
        <title>Complete sequence and comparative genome analysis of the dairy bacterium Streptococcus thermophilus.</title>
        <authorList>
            <person name="Bolotin A."/>
            <person name="Quinquis B."/>
            <person name="Renault P."/>
            <person name="Sorokin A."/>
            <person name="Ehrlich S.D."/>
            <person name="Kulakauskas S."/>
            <person name="Lapidus A."/>
            <person name="Goltsman E."/>
            <person name="Mazur M."/>
            <person name="Pusch G.D."/>
            <person name="Fonstein M."/>
            <person name="Overbeek R."/>
            <person name="Kyprides N."/>
            <person name="Purnelle B."/>
            <person name="Prozzi D."/>
            <person name="Ngui K."/>
            <person name="Masuy D."/>
            <person name="Hancy F."/>
            <person name="Burteau S."/>
            <person name="Boutry M."/>
            <person name="Delcour J."/>
            <person name="Goffeau A."/>
            <person name="Hols P."/>
        </authorList>
    </citation>
    <scope>NUCLEOTIDE SEQUENCE [LARGE SCALE GENOMIC DNA]</scope>
    <source>
        <strain evidence="5">ATCC BAA-250 / LMG 18311</strain>
    </source>
</reference>
<proteinExistence type="predicted"/>
<protein>
    <submittedName>
        <fullName evidence="4">Uncharacterized protein</fullName>
    </submittedName>
</protein>
<dbReference type="STRING" id="264199.stu1840"/>
<keyword evidence="3" id="KW-0460">Magnesium</keyword>
<dbReference type="Gene3D" id="3.40.50.1000">
    <property type="entry name" value="HAD superfamily/HAD-like"/>
    <property type="match status" value="1"/>
</dbReference>
<evidence type="ECO:0000313" key="5">
    <source>
        <dbReference type="Proteomes" id="UP000001170"/>
    </source>
</evidence>
<organism evidence="4 5">
    <name type="scientific">Streptococcus thermophilus (strain ATCC BAA-250 / LMG 18311)</name>
    <dbReference type="NCBI Taxonomy" id="264199"/>
    <lineage>
        <taxon>Bacteria</taxon>
        <taxon>Bacillati</taxon>
        <taxon>Bacillota</taxon>
        <taxon>Bacilli</taxon>
        <taxon>Lactobacillales</taxon>
        <taxon>Streptococcaceae</taxon>
        <taxon>Streptococcus</taxon>
    </lineage>
</organism>
<comment type="cofactor">
    <cofactor evidence="1">
        <name>Mg(2+)</name>
        <dbReference type="ChEBI" id="CHEBI:18420"/>
    </cofactor>
</comment>
<evidence type="ECO:0000256" key="3">
    <source>
        <dbReference type="ARBA" id="ARBA00022842"/>
    </source>
</evidence>
<keyword evidence="5" id="KW-1185">Reference proteome</keyword>
<dbReference type="SUPFAM" id="SSF56784">
    <property type="entry name" value="HAD-like"/>
    <property type="match status" value="1"/>
</dbReference>
<dbReference type="Proteomes" id="UP000001170">
    <property type="component" value="Chromosome"/>
</dbReference>
<evidence type="ECO:0000256" key="1">
    <source>
        <dbReference type="ARBA" id="ARBA00001946"/>
    </source>
</evidence>
<name>Q5M2I3_STRT2</name>
<dbReference type="HOGENOM" id="CLU_045011_8_6_9"/>
<dbReference type="KEGG" id="stl:stu1840"/>
<dbReference type="GO" id="GO:0044281">
    <property type="term" value="P:small molecule metabolic process"/>
    <property type="evidence" value="ECO:0007669"/>
    <property type="project" value="UniProtKB-ARBA"/>
</dbReference>
<accession>Q5M2I3</accession>
<dbReference type="Pfam" id="PF00702">
    <property type="entry name" value="Hydrolase"/>
    <property type="match status" value="1"/>
</dbReference>